<evidence type="ECO:0000256" key="1">
    <source>
        <dbReference type="SAM" id="MobiDB-lite"/>
    </source>
</evidence>
<evidence type="ECO:0000313" key="2">
    <source>
        <dbReference type="EMBL" id="MFD0948143.1"/>
    </source>
</evidence>
<name>A0ABW3H9P9_9SPHN</name>
<evidence type="ECO:0000313" key="3">
    <source>
        <dbReference type="Proteomes" id="UP001596977"/>
    </source>
</evidence>
<gene>
    <name evidence="2" type="ORF">ACFQ1E_17505</name>
</gene>
<comment type="caution">
    <text evidence="2">The sequence shown here is derived from an EMBL/GenBank/DDBJ whole genome shotgun (WGS) entry which is preliminary data.</text>
</comment>
<dbReference type="EMBL" id="JBHTJG010000010">
    <property type="protein sequence ID" value="MFD0948143.1"/>
    <property type="molecule type" value="Genomic_DNA"/>
</dbReference>
<keyword evidence="3" id="KW-1185">Reference proteome</keyword>
<dbReference type="Proteomes" id="UP001596977">
    <property type="component" value="Unassembled WGS sequence"/>
</dbReference>
<protein>
    <submittedName>
        <fullName evidence="2">Uncharacterized protein</fullName>
    </submittedName>
</protein>
<feature type="region of interest" description="Disordered" evidence="1">
    <location>
        <begin position="24"/>
        <end position="43"/>
    </location>
</feature>
<organism evidence="2 3">
    <name type="scientific">Sphingomonas canadensis</name>
    <dbReference type="NCBI Taxonomy" id="1219257"/>
    <lineage>
        <taxon>Bacteria</taxon>
        <taxon>Pseudomonadati</taxon>
        <taxon>Pseudomonadota</taxon>
        <taxon>Alphaproteobacteria</taxon>
        <taxon>Sphingomonadales</taxon>
        <taxon>Sphingomonadaceae</taxon>
        <taxon>Sphingomonas</taxon>
    </lineage>
</organism>
<sequence length="73" mass="7967">MRFAPNPRFPGRLVEAEVIGRRADPRMPSRRSTQFSRGGAQGWLETRDDAGAVRGVRPSRCTLCGATPALGEI</sequence>
<proteinExistence type="predicted"/>
<reference evidence="3" key="1">
    <citation type="journal article" date="2019" name="Int. J. Syst. Evol. Microbiol.">
        <title>The Global Catalogue of Microorganisms (GCM) 10K type strain sequencing project: providing services to taxonomists for standard genome sequencing and annotation.</title>
        <authorList>
            <consortium name="The Broad Institute Genomics Platform"/>
            <consortium name="The Broad Institute Genome Sequencing Center for Infectious Disease"/>
            <person name="Wu L."/>
            <person name="Ma J."/>
        </authorList>
    </citation>
    <scope>NUCLEOTIDE SEQUENCE [LARGE SCALE GENOMIC DNA]</scope>
    <source>
        <strain evidence="3">CCUG 62982</strain>
    </source>
</reference>
<accession>A0ABW3H9P9</accession>